<sequence>MKKLLYVIGFFVSLCAWGQNEVVLKKYFDLTKNTYDSLQILQKQYLQIKFETEKEARTLYEKNTESLRKTAGAVDALNKSSSALKASLSATEYFSAVAALNNPTNEDLGFRLENEILKVVDEKILKKAKLGTKKISRFRQIVSNIINNPITNLITSNIPVVNSITSVVNLVNHTIIDEDSVTPDDLKIFNQEIKRYVAHYENLARISADLEKQSGEFHIKIEAVESLLNDFVKNASADLFPEAKSLENQSTNDLIRNYFNYAKIDALIKSIEKKYTQAGKIDYVRIFEDGRVHYSIVGRQKLDFLGDEISRISDEYLNSLENYHKNLIETLQKANELSTDKTKIAQKIESLNKQYKNLRSSFEQNLDLKTMRSRIAEVPKY</sequence>
<evidence type="ECO:0000313" key="2">
    <source>
        <dbReference type="EMBL" id="PKQ70431.1"/>
    </source>
</evidence>
<name>A0A2N3IJI7_9BACT</name>
<evidence type="ECO:0000313" key="3">
    <source>
        <dbReference type="Proteomes" id="UP000233387"/>
    </source>
</evidence>
<reference evidence="2 3" key="1">
    <citation type="submission" date="2017-06" db="EMBL/GenBank/DDBJ databases">
        <title>Raineya orbicola gen. nov., sp. nov. a slightly thermophilic bacterium of the phylum Bacteroidetes and the description of Raineyaceae fam. nov.</title>
        <authorList>
            <person name="Albuquerque L."/>
            <person name="Polonia A.R.M."/>
            <person name="Barroso C."/>
            <person name="Froufe H.J.C."/>
            <person name="Lage O."/>
            <person name="Lobo-Da-Cunha A."/>
            <person name="Egas C."/>
            <person name="Da Costa M.S."/>
        </authorList>
    </citation>
    <scope>NUCLEOTIDE SEQUENCE [LARGE SCALE GENOMIC DNA]</scope>
    <source>
        <strain evidence="2 3">SPSPC-11</strain>
    </source>
</reference>
<protein>
    <submittedName>
        <fullName evidence="2">Uncharacterized protein</fullName>
    </submittedName>
</protein>
<dbReference type="Proteomes" id="UP000233387">
    <property type="component" value="Unassembled WGS sequence"/>
</dbReference>
<gene>
    <name evidence="2" type="ORF">Rain11_0514</name>
</gene>
<dbReference type="EMBL" id="NKXO01000006">
    <property type="protein sequence ID" value="PKQ70431.1"/>
    <property type="molecule type" value="Genomic_DNA"/>
</dbReference>
<comment type="caution">
    <text evidence="2">The sequence shown here is derived from an EMBL/GenBank/DDBJ whole genome shotgun (WGS) entry which is preliminary data.</text>
</comment>
<keyword evidence="3" id="KW-1185">Reference proteome</keyword>
<evidence type="ECO:0000256" key="1">
    <source>
        <dbReference type="SAM" id="Coils"/>
    </source>
</evidence>
<dbReference type="OrthoDB" id="668510at2"/>
<dbReference type="RefSeq" id="WP_133121476.1">
    <property type="nucleotide sequence ID" value="NZ_NKXO01000006.1"/>
</dbReference>
<keyword evidence="1" id="KW-0175">Coiled coil</keyword>
<accession>A0A2N3IJI7</accession>
<feature type="coiled-coil region" evidence="1">
    <location>
        <begin position="317"/>
        <end position="365"/>
    </location>
</feature>
<proteinExistence type="predicted"/>
<organism evidence="2 3">
    <name type="scientific">Raineya orbicola</name>
    <dbReference type="NCBI Taxonomy" id="2016530"/>
    <lineage>
        <taxon>Bacteria</taxon>
        <taxon>Pseudomonadati</taxon>
        <taxon>Bacteroidota</taxon>
        <taxon>Cytophagia</taxon>
        <taxon>Cytophagales</taxon>
        <taxon>Raineyaceae</taxon>
        <taxon>Raineya</taxon>
    </lineage>
</organism>
<dbReference type="AlphaFoldDB" id="A0A2N3IJI7"/>